<dbReference type="Pfam" id="PF04765">
    <property type="entry name" value="TOD1_MUCI70"/>
    <property type="match status" value="1"/>
</dbReference>
<name>A0A1I0NT17_9BACT</name>
<feature type="domain" description="TOD1/MUCI70 glycosyltransferase-like" evidence="1">
    <location>
        <begin position="124"/>
        <end position="264"/>
    </location>
</feature>
<dbReference type="Proteomes" id="UP000199373">
    <property type="component" value="Unassembled WGS sequence"/>
</dbReference>
<evidence type="ECO:0000313" key="3">
    <source>
        <dbReference type="Proteomes" id="UP000199373"/>
    </source>
</evidence>
<dbReference type="AlphaFoldDB" id="A0A1I0NT17"/>
<sequence length="285" mass="33898">MRIITYLLGKKFIRTSIGYIKRGQISDFLRYLKEYLYGITHYSTDGNLDIEVPSSRLDTTKLKIAVYTCITGHYESLAEPLFLDTGIDYYAFTDGECPSHSKWKKVDITQFKEYKELSPTQLNREIKMLPFKFLSGYDYTIYIDGNIEIADSLLPLIEEMGDQALGIHYHRSRDCIYDELVRVLHLRKADKATAKRQIATYKKEGFPRHYGLYENSILIRNHHDEPTRRLMEEWWVEYQKYSTRDQLSLPYLIWKLGYDKKNIHIIGHNLRNNHRFNRVHSHDRQ</sequence>
<dbReference type="EMBL" id="FOIQ01000003">
    <property type="protein sequence ID" value="SEW04599.1"/>
    <property type="molecule type" value="Genomic_DNA"/>
</dbReference>
<reference evidence="2 3" key="1">
    <citation type="submission" date="2016-10" db="EMBL/GenBank/DDBJ databases">
        <authorList>
            <person name="de Groot N.N."/>
        </authorList>
    </citation>
    <scope>NUCLEOTIDE SEQUENCE [LARGE SCALE GENOMIC DNA]</scope>
    <source>
        <strain evidence="2 3">TC2-24</strain>
    </source>
</reference>
<keyword evidence="3" id="KW-1185">Reference proteome</keyword>
<dbReference type="PANTHER" id="PTHR12956:SF17">
    <property type="entry name" value="OS01G0749100 PROTEIN"/>
    <property type="match status" value="1"/>
</dbReference>
<dbReference type="RefSeq" id="WP_091915502.1">
    <property type="nucleotide sequence ID" value="NZ_FOIQ01000003.1"/>
</dbReference>
<dbReference type="PANTHER" id="PTHR12956">
    <property type="entry name" value="ALKALINE CERAMIDASE-RELATED"/>
    <property type="match status" value="1"/>
</dbReference>
<proteinExistence type="predicted"/>
<dbReference type="InterPro" id="IPR048354">
    <property type="entry name" value="TOD1_MUCI70_glycTrfase_dom"/>
</dbReference>
<accession>A0A1I0NT17</accession>
<dbReference type="InterPro" id="IPR006852">
    <property type="entry name" value="TOD1_MUCI70"/>
</dbReference>
<evidence type="ECO:0000313" key="2">
    <source>
        <dbReference type="EMBL" id="SEW04599.1"/>
    </source>
</evidence>
<protein>
    <recommendedName>
        <fullName evidence="1">TOD1/MUCI70 glycosyltransferase-like domain-containing protein</fullName>
    </recommendedName>
</protein>
<evidence type="ECO:0000259" key="1">
    <source>
        <dbReference type="Pfam" id="PF04765"/>
    </source>
</evidence>
<gene>
    <name evidence="2" type="ORF">SAMN04487850_1316</name>
</gene>
<organism evidence="2 3">
    <name type="scientific">Prevotella aff. ruminicola Tc2-24</name>
    <dbReference type="NCBI Taxonomy" id="81582"/>
    <lineage>
        <taxon>Bacteria</taxon>
        <taxon>Pseudomonadati</taxon>
        <taxon>Bacteroidota</taxon>
        <taxon>Bacteroidia</taxon>
        <taxon>Bacteroidales</taxon>
        <taxon>Prevotellaceae</taxon>
        <taxon>Prevotella</taxon>
    </lineage>
</organism>